<dbReference type="AlphaFoldDB" id="A0A8J3W8Y8"/>
<proteinExistence type="predicted"/>
<name>A0A8J3W8Y8_9ACTN</name>
<feature type="compositionally biased region" description="Basic and acidic residues" evidence="1">
    <location>
        <begin position="389"/>
        <end position="399"/>
    </location>
</feature>
<dbReference type="Proteomes" id="UP000616724">
    <property type="component" value="Unassembled WGS sequence"/>
</dbReference>
<feature type="chain" id="PRO_5038689106" description="Fibronectin type-III domain-containing protein" evidence="2">
    <location>
        <begin position="32"/>
        <end position="618"/>
    </location>
</feature>
<feature type="compositionally biased region" description="Basic and acidic residues" evidence="1">
    <location>
        <begin position="278"/>
        <end position="303"/>
    </location>
</feature>
<feature type="signal peptide" evidence="2">
    <location>
        <begin position="1"/>
        <end position="31"/>
    </location>
</feature>
<dbReference type="GO" id="GO:0005975">
    <property type="term" value="P:carbohydrate metabolic process"/>
    <property type="evidence" value="ECO:0007669"/>
    <property type="project" value="UniProtKB-ARBA"/>
</dbReference>
<feature type="region of interest" description="Disordered" evidence="1">
    <location>
        <begin position="580"/>
        <end position="618"/>
    </location>
</feature>
<keyword evidence="4" id="KW-1185">Reference proteome</keyword>
<dbReference type="Gene3D" id="2.60.40.10">
    <property type="entry name" value="Immunoglobulins"/>
    <property type="match status" value="1"/>
</dbReference>
<comment type="caution">
    <text evidence="3">The sequence shown here is derived from an EMBL/GenBank/DDBJ whole genome shotgun (WGS) entry which is preliminary data.</text>
</comment>
<evidence type="ECO:0008006" key="5">
    <source>
        <dbReference type="Google" id="ProtNLM"/>
    </source>
</evidence>
<organism evidence="3 4">
    <name type="scientific">Planobispora longispora</name>
    <dbReference type="NCBI Taxonomy" id="28887"/>
    <lineage>
        <taxon>Bacteria</taxon>
        <taxon>Bacillati</taxon>
        <taxon>Actinomycetota</taxon>
        <taxon>Actinomycetes</taxon>
        <taxon>Streptosporangiales</taxon>
        <taxon>Streptosporangiaceae</taxon>
        <taxon>Planobispora</taxon>
    </lineage>
</organism>
<keyword evidence="2" id="KW-0732">Signal</keyword>
<evidence type="ECO:0000256" key="2">
    <source>
        <dbReference type="SAM" id="SignalP"/>
    </source>
</evidence>
<evidence type="ECO:0000313" key="3">
    <source>
        <dbReference type="EMBL" id="GIH80390.1"/>
    </source>
</evidence>
<dbReference type="InterPro" id="IPR013783">
    <property type="entry name" value="Ig-like_fold"/>
</dbReference>
<evidence type="ECO:0000256" key="1">
    <source>
        <dbReference type="SAM" id="MobiDB-lite"/>
    </source>
</evidence>
<protein>
    <recommendedName>
        <fullName evidence="5">Fibronectin type-III domain-containing protein</fullName>
    </recommendedName>
</protein>
<dbReference type="EMBL" id="BOOH01000058">
    <property type="protein sequence ID" value="GIH80390.1"/>
    <property type="molecule type" value="Genomic_DNA"/>
</dbReference>
<feature type="region of interest" description="Disordered" evidence="1">
    <location>
        <begin position="385"/>
        <end position="407"/>
    </location>
</feature>
<feature type="compositionally biased region" description="Basic and acidic residues" evidence="1">
    <location>
        <begin position="231"/>
        <end position="243"/>
    </location>
</feature>
<feature type="compositionally biased region" description="Low complexity" evidence="1">
    <location>
        <begin position="208"/>
        <end position="222"/>
    </location>
</feature>
<dbReference type="RefSeq" id="WP_203894815.1">
    <property type="nucleotide sequence ID" value="NZ_BOOH01000058.1"/>
</dbReference>
<reference evidence="3 4" key="1">
    <citation type="submission" date="2021-01" db="EMBL/GenBank/DDBJ databases">
        <title>Whole genome shotgun sequence of Planobispora longispora NBRC 13918.</title>
        <authorList>
            <person name="Komaki H."/>
            <person name="Tamura T."/>
        </authorList>
    </citation>
    <scope>NUCLEOTIDE SEQUENCE [LARGE SCALE GENOMIC DNA]</scope>
    <source>
        <strain evidence="3 4">NBRC 13918</strain>
    </source>
</reference>
<feature type="compositionally biased region" description="Pro residues" evidence="1">
    <location>
        <begin position="426"/>
        <end position="444"/>
    </location>
</feature>
<feature type="region of interest" description="Disordered" evidence="1">
    <location>
        <begin position="199"/>
        <end position="326"/>
    </location>
</feature>
<feature type="region of interest" description="Disordered" evidence="1">
    <location>
        <begin position="421"/>
        <end position="550"/>
    </location>
</feature>
<gene>
    <name evidence="3" type="ORF">Plo01_68190</name>
</gene>
<accession>A0A8J3W8Y8</accession>
<evidence type="ECO:0000313" key="4">
    <source>
        <dbReference type="Proteomes" id="UP000616724"/>
    </source>
</evidence>
<feature type="compositionally biased region" description="Low complexity" evidence="1">
    <location>
        <begin position="482"/>
        <end position="517"/>
    </location>
</feature>
<sequence>MTTVRRLVALAAITSIVSMSVVLGAASPAQARARLDMPSRVTSGQPVTISGKVDFAFDAFLYVNGQQVAKGDQNVSYTWNPMVRPNGSYKIKLVQRGKLLGSKWDETSETLIQAVPPATPRGVSARLQGNRAVVTWAKGSEPDLRGYQISTSKNGRVGTVRADSACRGGSCRATLAVPAKAGGQRVGFTVRALRGDGGGGTLASGQSAAATVKVPAPKAPKTSDSGQGSDTRQDEQRDQKNDSRQSGVRNLPQLPPKKPTAAPVQSTKPAAVPTKVPKLPEEVRGTGADDSKNGSKRGSKDGAETGSGDGSSPILGSEPAAAGTDVMPATDTNITAGSAGPPAGGTTRYGLLIAGGLILLLLGAHGGAWFRRRLLAEGAAGAATADTGDGIRHTPHGDSESQPGTVTISRRPAVILAVTKTRYPEPSRPMPPMPSPAPASPAPAHPGDGDGPILAGNGGGGPVPTHDADRPTAAGSGGRLVPAPSASPAAPTANGSNPAPAQPVEQGAPAAPGGARQVISRLTGRSAEEPVRPVAGRADPGTRPVPATRPASTRLALPAAAPIPEVSVVTPVVVRAGDHQWDDYLPPAPRSMEDSGFWERPQPGAEDFWAADKDGPTP</sequence>